<gene>
    <name evidence="1" type="ORF">FHR24_001513</name>
</gene>
<dbReference type="RefSeq" id="WP_167186256.1">
    <property type="nucleotide sequence ID" value="NZ_JAASQL010000001.1"/>
</dbReference>
<reference evidence="1 2" key="1">
    <citation type="submission" date="2020-03" db="EMBL/GenBank/DDBJ databases">
        <title>Genomic Encyclopedia of Type Strains, Phase IV (KMG-IV): sequencing the most valuable type-strain genomes for metagenomic binning, comparative biology and taxonomic classification.</title>
        <authorList>
            <person name="Goeker M."/>
        </authorList>
    </citation>
    <scope>NUCLEOTIDE SEQUENCE [LARGE SCALE GENOMIC DNA]</scope>
    <source>
        <strain evidence="1 2">DSM 101599</strain>
    </source>
</reference>
<accession>A0ABX0U8A6</accession>
<proteinExistence type="predicted"/>
<evidence type="ECO:0000313" key="1">
    <source>
        <dbReference type="EMBL" id="NIJ45074.1"/>
    </source>
</evidence>
<dbReference type="Proteomes" id="UP000745859">
    <property type="component" value="Unassembled WGS sequence"/>
</dbReference>
<protein>
    <submittedName>
        <fullName evidence="1">Uncharacterized protein</fullName>
    </submittedName>
</protein>
<sequence>MKTYLEKIISEKANWLLNIYPNVESIPFDQLGFLMEHEPYINPKGVKEYKRRTFKNKEVVTIFYQKHYATYKEVENVFIGTSKKLIYYAEDGTPVKQKPTDFYKHDVEPVHNDVHEVVNYVSRASEEFLKNERSNAESKMKASNPIMYAKFYTAYKSLIEDWKATGDATALISAIDNETDPDLLDDVLNKIVEGTVDTTVGNYIKYVIS</sequence>
<organism evidence="1 2">
    <name type="scientific">Wenyingzhuangia heitensis</name>
    <dbReference type="NCBI Taxonomy" id="1487859"/>
    <lineage>
        <taxon>Bacteria</taxon>
        <taxon>Pseudomonadati</taxon>
        <taxon>Bacteroidota</taxon>
        <taxon>Flavobacteriia</taxon>
        <taxon>Flavobacteriales</taxon>
        <taxon>Flavobacteriaceae</taxon>
        <taxon>Wenyingzhuangia</taxon>
    </lineage>
</organism>
<dbReference type="EMBL" id="JAASQL010000001">
    <property type="protein sequence ID" value="NIJ45074.1"/>
    <property type="molecule type" value="Genomic_DNA"/>
</dbReference>
<keyword evidence="2" id="KW-1185">Reference proteome</keyword>
<name>A0ABX0U8A6_9FLAO</name>
<comment type="caution">
    <text evidence="1">The sequence shown here is derived from an EMBL/GenBank/DDBJ whole genome shotgun (WGS) entry which is preliminary data.</text>
</comment>
<evidence type="ECO:0000313" key="2">
    <source>
        <dbReference type="Proteomes" id="UP000745859"/>
    </source>
</evidence>